<proteinExistence type="predicted"/>
<dbReference type="EMBL" id="BAAAZW010000002">
    <property type="protein sequence ID" value="GAA3953713.1"/>
    <property type="molecule type" value="Genomic_DNA"/>
</dbReference>
<name>A0ABP7NVZ0_9ACTN</name>
<feature type="compositionally biased region" description="Basic and acidic residues" evidence="1">
    <location>
        <begin position="300"/>
        <end position="313"/>
    </location>
</feature>
<organism evidence="2 3">
    <name type="scientific">Gordonia caeni</name>
    <dbReference type="NCBI Taxonomy" id="1007097"/>
    <lineage>
        <taxon>Bacteria</taxon>
        <taxon>Bacillati</taxon>
        <taxon>Actinomycetota</taxon>
        <taxon>Actinomycetes</taxon>
        <taxon>Mycobacteriales</taxon>
        <taxon>Gordoniaceae</taxon>
        <taxon>Gordonia</taxon>
    </lineage>
</organism>
<evidence type="ECO:0000313" key="3">
    <source>
        <dbReference type="Proteomes" id="UP001418444"/>
    </source>
</evidence>
<keyword evidence="3" id="KW-1185">Reference proteome</keyword>
<evidence type="ECO:0008006" key="4">
    <source>
        <dbReference type="Google" id="ProtNLM"/>
    </source>
</evidence>
<evidence type="ECO:0000256" key="1">
    <source>
        <dbReference type="SAM" id="MobiDB-lite"/>
    </source>
</evidence>
<accession>A0ABP7NVZ0</accession>
<reference evidence="3" key="1">
    <citation type="journal article" date="2019" name="Int. J. Syst. Evol. Microbiol.">
        <title>The Global Catalogue of Microorganisms (GCM) 10K type strain sequencing project: providing services to taxonomists for standard genome sequencing and annotation.</title>
        <authorList>
            <consortium name="The Broad Institute Genomics Platform"/>
            <consortium name="The Broad Institute Genome Sequencing Center for Infectious Disease"/>
            <person name="Wu L."/>
            <person name="Ma J."/>
        </authorList>
    </citation>
    <scope>NUCLEOTIDE SEQUENCE [LARGE SCALE GENOMIC DNA]</scope>
    <source>
        <strain evidence="3">JCM 16923</strain>
    </source>
</reference>
<dbReference type="RefSeq" id="WP_344781228.1">
    <property type="nucleotide sequence ID" value="NZ_BAAAZW010000002.1"/>
</dbReference>
<feature type="region of interest" description="Disordered" evidence="1">
    <location>
        <begin position="272"/>
        <end position="344"/>
    </location>
</feature>
<protein>
    <recommendedName>
        <fullName evidence="4">Bacteriocin biosynthesis cyclodehydratase domain-containing protein</fullName>
    </recommendedName>
</protein>
<sequence length="344" mass="36267">MGHTNPHRRLPILTAGTPVLTRGDDSLHIGCEPASALILRLEPPAVPKAVARLLEELRTPITRAQLGGRLRAAGLTGAAFTTLLDRLVAAGKAIDPEVTQSTRLRVRVHGLGDLARHLASGLIAAGLPVMTDPLGPAALTQTRRLDCNLLVLADRLLVDPAVRLALMAARTPHLPVRVLDGIGVIGPLVLPGHSSCLRCADLYRTEVDPEWPVLAARLAASTGGADPETISVTAALACREIIGIARQLAAPDGAPPQTVDHRLQVHARPAGTRLAPAPAHPRCDCRSTPAPLPTAARVHYPQDRRKDSVERHHTGAGPPQCKTGRASPRHGGASSGRIRQTTGR</sequence>
<dbReference type="Gene3D" id="3.40.50.720">
    <property type="entry name" value="NAD(P)-binding Rossmann-like Domain"/>
    <property type="match status" value="1"/>
</dbReference>
<comment type="caution">
    <text evidence="2">The sequence shown here is derived from an EMBL/GenBank/DDBJ whole genome shotgun (WGS) entry which is preliminary data.</text>
</comment>
<gene>
    <name evidence="2" type="ORF">GCM10022231_10050</name>
</gene>
<dbReference type="Proteomes" id="UP001418444">
    <property type="component" value="Unassembled WGS sequence"/>
</dbReference>
<evidence type="ECO:0000313" key="2">
    <source>
        <dbReference type="EMBL" id="GAA3953713.1"/>
    </source>
</evidence>